<dbReference type="InterPro" id="IPR053737">
    <property type="entry name" value="Type_II_TA_Toxin"/>
</dbReference>
<dbReference type="AlphaFoldDB" id="A0A8I1XQC2"/>
<organism evidence="2 3">
    <name type="scientific">Xanthomonas manihotis</name>
    <dbReference type="NCBI Taxonomy" id="43353"/>
    <lineage>
        <taxon>Bacteria</taxon>
        <taxon>Pseudomonadati</taxon>
        <taxon>Pseudomonadota</taxon>
        <taxon>Gammaproteobacteria</taxon>
        <taxon>Lysobacterales</taxon>
        <taxon>Lysobacteraceae</taxon>
        <taxon>Xanthomonas</taxon>
    </lineage>
</organism>
<accession>A0A8I1XQC2</accession>
<dbReference type="SUPFAM" id="SSF140931">
    <property type="entry name" value="Fic-like"/>
    <property type="match status" value="1"/>
</dbReference>
<protein>
    <submittedName>
        <fullName evidence="2">Type II toxin-antitoxin system death-on-curing family toxin</fullName>
    </submittedName>
</protein>
<sequence length="124" mass="13159">MIIWIERPLVLAIHDRQLAEHGGGSGVRDDALLDSALARPKQLSAYGDPPPDLAALAASLAYGLARNHPFVDGNKRTAAVACETFIVLNGATLQASDLELYGFYIGLAEGSLDEAACAAWLRKV</sequence>
<dbReference type="PANTHER" id="PTHR39426">
    <property type="entry name" value="HOMOLOGY TO DEATH-ON-CURING PROTEIN OF PHAGE P1"/>
    <property type="match status" value="1"/>
</dbReference>
<dbReference type="Pfam" id="PF02661">
    <property type="entry name" value="Fic"/>
    <property type="match status" value="1"/>
</dbReference>
<name>A0A8I1XQC2_XANMN</name>
<dbReference type="Gene3D" id="1.20.120.1870">
    <property type="entry name" value="Fic/DOC protein, Fido domain"/>
    <property type="match status" value="1"/>
</dbReference>
<dbReference type="InterPro" id="IPR006440">
    <property type="entry name" value="Doc"/>
</dbReference>
<dbReference type="InterPro" id="IPR036597">
    <property type="entry name" value="Fido-like_dom_sf"/>
</dbReference>
<gene>
    <name evidence="2" type="ORF">J7405_19880</name>
</gene>
<dbReference type="PANTHER" id="PTHR39426:SF1">
    <property type="entry name" value="HOMOLOGY TO DEATH-ON-CURING PROTEIN OF PHAGE P1"/>
    <property type="match status" value="1"/>
</dbReference>
<dbReference type="PIRSF" id="PIRSF018297">
    <property type="entry name" value="Doc"/>
    <property type="match status" value="1"/>
</dbReference>
<dbReference type="GO" id="GO:0016301">
    <property type="term" value="F:kinase activity"/>
    <property type="evidence" value="ECO:0007669"/>
    <property type="project" value="InterPro"/>
</dbReference>
<evidence type="ECO:0000313" key="2">
    <source>
        <dbReference type="EMBL" id="MBO9761765.1"/>
    </source>
</evidence>
<dbReference type="RefSeq" id="WP_017165309.1">
    <property type="nucleotide sequence ID" value="NZ_JAGHXV010000085.1"/>
</dbReference>
<dbReference type="NCBIfam" id="TIGR01550">
    <property type="entry name" value="DOC_P1"/>
    <property type="match status" value="1"/>
</dbReference>
<evidence type="ECO:0000259" key="1">
    <source>
        <dbReference type="PROSITE" id="PS51459"/>
    </source>
</evidence>
<evidence type="ECO:0000313" key="3">
    <source>
        <dbReference type="Proteomes" id="UP000668572"/>
    </source>
</evidence>
<dbReference type="Proteomes" id="UP000668572">
    <property type="component" value="Unassembled WGS sequence"/>
</dbReference>
<dbReference type="PROSITE" id="PS51459">
    <property type="entry name" value="FIDO"/>
    <property type="match status" value="1"/>
</dbReference>
<proteinExistence type="predicted"/>
<dbReference type="InterPro" id="IPR003812">
    <property type="entry name" value="Fido"/>
</dbReference>
<feature type="domain" description="Fido" evidence="1">
    <location>
        <begin position="5"/>
        <end position="123"/>
    </location>
</feature>
<comment type="caution">
    <text evidence="2">The sequence shown here is derived from an EMBL/GenBank/DDBJ whole genome shotgun (WGS) entry which is preliminary data.</text>
</comment>
<reference evidence="2" key="1">
    <citation type="submission" date="2021-03" db="EMBL/GenBank/DDBJ databases">
        <title>Molecular characterization of Xanthomonas species pathogenic on Araceae and the development of a triplex TaqMan assay for detection of X. phaseoli pv. dieffenbachiae.</title>
        <authorList>
            <person name="Van Der Wolf J."/>
            <person name="Krijger M."/>
            <person name="Mendes O."/>
            <person name="Brankovics B."/>
            <person name="Bonants P."/>
            <person name="Meekes E."/>
        </authorList>
    </citation>
    <scope>NUCLEOTIDE SEQUENCE</scope>
    <source>
        <strain evidence="2">NBC1264</strain>
    </source>
</reference>
<dbReference type="EMBL" id="JAGHXW010000072">
    <property type="protein sequence ID" value="MBO9761765.1"/>
    <property type="molecule type" value="Genomic_DNA"/>
</dbReference>